<keyword evidence="2" id="KW-0231">Viral genome packaging</keyword>
<evidence type="ECO:0000256" key="2">
    <source>
        <dbReference type="ARBA" id="ARBA00023219"/>
    </source>
</evidence>
<dbReference type="PANTHER" id="PTHR41328">
    <property type="entry name" value="TERMINASE SMALL SUBUNIT-RELATED"/>
    <property type="match status" value="1"/>
</dbReference>
<organism evidence="3">
    <name type="scientific">marine sediment metagenome</name>
    <dbReference type="NCBI Taxonomy" id="412755"/>
    <lineage>
        <taxon>unclassified sequences</taxon>
        <taxon>metagenomes</taxon>
        <taxon>ecological metagenomes</taxon>
    </lineage>
</organism>
<accession>X0T7K7</accession>
<dbReference type="InterPro" id="IPR005335">
    <property type="entry name" value="Terminase_ssu"/>
</dbReference>
<dbReference type="Pfam" id="PF03592">
    <property type="entry name" value="Terminase_2"/>
    <property type="match status" value="1"/>
</dbReference>
<reference evidence="3" key="1">
    <citation type="journal article" date="2014" name="Front. Microbiol.">
        <title>High frequency of phylogenetically diverse reductive dehalogenase-homologous genes in deep subseafloor sedimentary metagenomes.</title>
        <authorList>
            <person name="Kawai M."/>
            <person name="Futagami T."/>
            <person name="Toyoda A."/>
            <person name="Takaki Y."/>
            <person name="Nishi S."/>
            <person name="Hori S."/>
            <person name="Arai W."/>
            <person name="Tsubouchi T."/>
            <person name="Morono Y."/>
            <person name="Uchiyama I."/>
            <person name="Ito T."/>
            <person name="Fujiyama A."/>
            <person name="Inagaki F."/>
            <person name="Takami H."/>
        </authorList>
    </citation>
    <scope>NUCLEOTIDE SEQUENCE</scope>
    <source>
        <strain evidence="3">Expedition CK06-06</strain>
    </source>
</reference>
<comment type="caution">
    <text evidence="3">The sequence shown here is derived from an EMBL/GenBank/DDBJ whole genome shotgun (WGS) entry which is preliminary data.</text>
</comment>
<evidence type="ECO:0008006" key="4">
    <source>
        <dbReference type="Google" id="ProtNLM"/>
    </source>
</evidence>
<protein>
    <recommendedName>
        <fullName evidence="4">Terminase small subunit</fullName>
    </recommendedName>
</protein>
<sequence>MTNKQRLFVEYYLQCWNATKAAERAGYRVPKQEGSRLLSYDAIKEKIAERLAEIAMDADEVLARLADQARGEGTKYLTVGGSVDLARIIADDKQHLVKKVKRRTITDKNGNIIEYQEVEFHDTQNALVQLGRHHKLFTDRVESDERVLLVWDKEPMSK</sequence>
<proteinExistence type="predicted"/>
<dbReference type="EMBL" id="BARS01004856">
    <property type="protein sequence ID" value="GAF84172.1"/>
    <property type="molecule type" value="Genomic_DNA"/>
</dbReference>
<name>X0T7K7_9ZZZZ</name>
<evidence type="ECO:0000313" key="3">
    <source>
        <dbReference type="EMBL" id="GAF84172.1"/>
    </source>
</evidence>
<dbReference type="InterPro" id="IPR052404">
    <property type="entry name" value="SPP1-like_terminase"/>
</dbReference>
<dbReference type="PANTHER" id="PTHR41328:SF2">
    <property type="entry name" value="TERMINASE SMALL SUBUNIT"/>
    <property type="match status" value="1"/>
</dbReference>
<keyword evidence="1" id="KW-1188">Viral release from host cell</keyword>
<dbReference type="InterPro" id="IPR038713">
    <property type="entry name" value="Terminase_Gp1_N_sf"/>
</dbReference>
<gene>
    <name evidence="3" type="ORF">S01H1_09504</name>
</gene>
<evidence type="ECO:0000256" key="1">
    <source>
        <dbReference type="ARBA" id="ARBA00022612"/>
    </source>
</evidence>
<dbReference type="GO" id="GO:0051276">
    <property type="term" value="P:chromosome organization"/>
    <property type="evidence" value="ECO:0007669"/>
    <property type="project" value="InterPro"/>
</dbReference>
<dbReference type="AlphaFoldDB" id="X0T7K7"/>
<dbReference type="Gene3D" id="1.10.10.1400">
    <property type="entry name" value="Terminase, small subunit, N-terminal DNA-binding domain, HTH motif"/>
    <property type="match status" value="1"/>
</dbReference>